<dbReference type="SUPFAM" id="SSF46626">
    <property type="entry name" value="Cytochrome c"/>
    <property type="match status" value="1"/>
</dbReference>
<evidence type="ECO:0000259" key="7">
    <source>
        <dbReference type="PROSITE" id="PS51007"/>
    </source>
</evidence>
<accession>A0AAN1WI05</accession>
<dbReference type="GO" id="GO:0020037">
    <property type="term" value="F:heme binding"/>
    <property type="evidence" value="ECO:0007669"/>
    <property type="project" value="InterPro"/>
</dbReference>
<dbReference type="AlphaFoldDB" id="A0AAN1WI05"/>
<name>A0AAN1WI05_9GAMM</name>
<dbReference type="PROSITE" id="PS51007">
    <property type="entry name" value="CYTC"/>
    <property type="match status" value="1"/>
</dbReference>
<dbReference type="Proteomes" id="UP001320119">
    <property type="component" value="Chromosome"/>
</dbReference>
<dbReference type="EMBL" id="AP023086">
    <property type="protein sequence ID" value="BCD97895.1"/>
    <property type="molecule type" value="Genomic_DNA"/>
</dbReference>
<feature type="domain" description="Cytochrome c" evidence="7">
    <location>
        <begin position="37"/>
        <end position="201"/>
    </location>
</feature>
<evidence type="ECO:0000256" key="3">
    <source>
        <dbReference type="ARBA" id="ARBA00022729"/>
    </source>
</evidence>
<dbReference type="InterPro" id="IPR009056">
    <property type="entry name" value="Cyt_c-like_dom"/>
</dbReference>
<dbReference type="InterPro" id="IPR036909">
    <property type="entry name" value="Cyt_c-like_dom_sf"/>
</dbReference>
<reference evidence="8 9" key="1">
    <citation type="journal article" date="2022" name="IScience">
        <title>An ultrasensitive nanofiber-based assay for enzymatic hydrolysis and deep-sea microbial degradation of cellulose.</title>
        <authorList>
            <person name="Tsudome M."/>
            <person name="Tachioka M."/>
            <person name="Miyazaki M."/>
            <person name="Uchimura K."/>
            <person name="Tsuda M."/>
            <person name="Takaki Y."/>
            <person name="Deguchi S."/>
        </authorList>
    </citation>
    <scope>NUCLEOTIDE SEQUENCE [LARGE SCALE GENOMIC DNA]</scope>
    <source>
        <strain evidence="8 9">GE09</strain>
    </source>
</reference>
<organism evidence="8 9">
    <name type="scientific">Marinagarivorans cellulosilyticus</name>
    <dbReference type="NCBI Taxonomy" id="2721545"/>
    <lineage>
        <taxon>Bacteria</taxon>
        <taxon>Pseudomonadati</taxon>
        <taxon>Pseudomonadota</taxon>
        <taxon>Gammaproteobacteria</taxon>
        <taxon>Cellvibrionales</taxon>
        <taxon>Cellvibrionaceae</taxon>
        <taxon>Marinagarivorans</taxon>
    </lineage>
</organism>
<dbReference type="Gene3D" id="1.10.760.10">
    <property type="entry name" value="Cytochrome c-like domain"/>
    <property type="match status" value="1"/>
</dbReference>
<evidence type="ECO:0000256" key="5">
    <source>
        <dbReference type="ARBA" id="ARBA00023004"/>
    </source>
</evidence>
<evidence type="ECO:0000256" key="4">
    <source>
        <dbReference type="ARBA" id="ARBA00023002"/>
    </source>
</evidence>
<keyword evidence="3" id="KW-0732">Signal</keyword>
<dbReference type="GO" id="GO:0046872">
    <property type="term" value="F:metal ion binding"/>
    <property type="evidence" value="ECO:0007669"/>
    <property type="project" value="UniProtKB-KW"/>
</dbReference>
<proteinExistence type="predicted"/>
<evidence type="ECO:0000256" key="1">
    <source>
        <dbReference type="ARBA" id="ARBA00022617"/>
    </source>
</evidence>
<keyword evidence="1 6" id="KW-0349">Heme</keyword>
<gene>
    <name evidence="8" type="ORF">MARGE09_P2096</name>
</gene>
<dbReference type="GO" id="GO:0009055">
    <property type="term" value="F:electron transfer activity"/>
    <property type="evidence" value="ECO:0007669"/>
    <property type="project" value="InterPro"/>
</dbReference>
<dbReference type="PANTHER" id="PTHR30600:SF10">
    <property type="entry name" value="BLL6722 PROTEIN"/>
    <property type="match status" value="1"/>
</dbReference>
<keyword evidence="2 6" id="KW-0479">Metal-binding</keyword>
<evidence type="ECO:0000313" key="9">
    <source>
        <dbReference type="Proteomes" id="UP001320119"/>
    </source>
</evidence>
<dbReference type="GO" id="GO:0004130">
    <property type="term" value="F:cytochrome-c peroxidase activity"/>
    <property type="evidence" value="ECO:0007669"/>
    <property type="project" value="TreeGrafter"/>
</dbReference>
<dbReference type="PANTHER" id="PTHR30600">
    <property type="entry name" value="CYTOCHROME C PEROXIDASE-RELATED"/>
    <property type="match status" value="1"/>
</dbReference>
<keyword evidence="4" id="KW-0560">Oxidoreductase</keyword>
<evidence type="ECO:0000313" key="8">
    <source>
        <dbReference type="EMBL" id="BCD97895.1"/>
    </source>
</evidence>
<dbReference type="RefSeq" id="WP_236981871.1">
    <property type="nucleotide sequence ID" value="NZ_AP023086.1"/>
</dbReference>
<evidence type="ECO:0000256" key="6">
    <source>
        <dbReference type="PROSITE-ProRule" id="PRU00433"/>
    </source>
</evidence>
<keyword evidence="5 6" id="KW-0408">Iron</keyword>
<evidence type="ECO:0000256" key="2">
    <source>
        <dbReference type="ARBA" id="ARBA00022723"/>
    </source>
</evidence>
<dbReference type="InterPro" id="IPR051395">
    <property type="entry name" value="Cytochrome_c_Peroxidase/MauG"/>
</dbReference>
<dbReference type="KEGG" id="marq:MARGE09_P2096"/>
<protein>
    <recommendedName>
        <fullName evidence="7">Cytochrome c domain-containing protein</fullName>
    </recommendedName>
</protein>
<sequence length="218" mass="24541">MGVLKSIAAFEQTPEFAPFDSKYDRYLRGEYFYDPLSKAAEGKGLFFSQQFTNCATCHQLKPNSHRQELFTSYEYHNIGVPVNQAVRAINSKGGDFVDQGLMDNPQVTDASARGKFKVPTLRNIAVTAPYMHNGVFKRLSTVIQFYDHYLTNSEFTINPETGDTWAAPEVPENISLTELEDGKKLTPEKVEAMVCFLYSLTDARYEHLIPTDGPDCGE</sequence>
<keyword evidence="9" id="KW-1185">Reference proteome</keyword>